<dbReference type="AlphaFoldDB" id="A0A9P0P681"/>
<reference evidence="10" key="1">
    <citation type="submission" date="2022-03" db="EMBL/GenBank/DDBJ databases">
        <authorList>
            <person name="Sayadi A."/>
        </authorList>
    </citation>
    <scope>NUCLEOTIDE SEQUENCE</scope>
</reference>
<evidence type="ECO:0000256" key="7">
    <source>
        <dbReference type="ARBA" id="ARBA00035138"/>
    </source>
</evidence>
<dbReference type="GO" id="GO:0005763">
    <property type="term" value="C:mitochondrial small ribosomal subunit"/>
    <property type="evidence" value="ECO:0007669"/>
    <property type="project" value="InterPro"/>
</dbReference>
<dbReference type="InterPro" id="IPR026140">
    <property type="entry name" value="Ribosomal_mS26"/>
</dbReference>
<evidence type="ECO:0000256" key="2">
    <source>
        <dbReference type="ARBA" id="ARBA00009672"/>
    </source>
</evidence>
<evidence type="ECO:0000256" key="1">
    <source>
        <dbReference type="ARBA" id="ARBA00004173"/>
    </source>
</evidence>
<feature type="coiled-coil region" evidence="9">
    <location>
        <begin position="129"/>
        <end position="163"/>
    </location>
</feature>
<keyword evidence="6" id="KW-0687">Ribonucleoprotein</keyword>
<evidence type="ECO:0000256" key="4">
    <source>
        <dbReference type="ARBA" id="ARBA00022980"/>
    </source>
</evidence>
<dbReference type="Pfam" id="PF14943">
    <property type="entry name" value="MRP-S26"/>
    <property type="match status" value="1"/>
</dbReference>
<name>A0A9P0P681_ACAOB</name>
<evidence type="ECO:0000256" key="9">
    <source>
        <dbReference type="SAM" id="Coils"/>
    </source>
</evidence>
<protein>
    <recommendedName>
        <fullName evidence="7">Small ribosomal subunit protein mS26</fullName>
    </recommendedName>
    <alternativeName>
        <fullName evidence="8">28S ribosomal protein S26, mitochondrial</fullName>
    </alternativeName>
</protein>
<dbReference type="OrthoDB" id="5988811at2759"/>
<dbReference type="PANTHER" id="PTHR21035:SF2">
    <property type="entry name" value="SMALL RIBOSOMAL SUBUNIT PROTEIN MS26"/>
    <property type="match status" value="1"/>
</dbReference>
<gene>
    <name evidence="10" type="ORF">ACAOBT_LOCUS7167</name>
</gene>
<accession>A0A9P0P681</accession>
<evidence type="ECO:0000256" key="5">
    <source>
        <dbReference type="ARBA" id="ARBA00023128"/>
    </source>
</evidence>
<evidence type="ECO:0000313" key="10">
    <source>
        <dbReference type="EMBL" id="CAH1967003.1"/>
    </source>
</evidence>
<keyword evidence="9" id="KW-0175">Coiled coil</keyword>
<keyword evidence="3" id="KW-0809">Transit peptide</keyword>
<comment type="subcellular location">
    <subcellularLocation>
        <location evidence="1">Mitochondrion</location>
    </subcellularLocation>
</comment>
<evidence type="ECO:0000313" key="11">
    <source>
        <dbReference type="Proteomes" id="UP001152888"/>
    </source>
</evidence>
<dbReference type="EMBL" id="CAKOFQ010006740">
    <property type="protein sequence ID" value="CAH1967003.1"/>
    <property type="molecule type" value="Genomic_DNA"/>
</dbReference>
<sequence length="216" mass="25608">MLSLTHSLRSLAIAGEAIPSNYKYQAVRWRKPRWVPKAKSKIFKVPERPVIPEEEKLELMRLYNNYRTKVKSLRSYLVAKHCTKFQASEDPEEQRRLFEEDLQHCIKMNNEWNEKQRIFREQAMTEELEANLSYARKRLEDELIKQEEKIKAIEEIVQKQKEAAKNFILPENIDEAIDKALENPVDYNFAITLNGEKIIGYYNHKVGDKNENVVKQ</sequence>
<evidence type="ECO:0000256" key="3">
    <source>
        <dbReference type="ARBA" id="ARBA00022946"/>
    </source>
</evidence>
<dbReference type="PANTHER" id="PTHR21035">
    <property type="entry name" value="28S RIBOSOMAL PROTEIN S26, MITOCHONDRIAL"/>
    <property type="match status" value="1"/>
</dbReference>
<dbReference type="Proteomes" id="UP001152888">
    <property type="component" value="Unassembled WGS sequence"/>
</dbReference>
<evidence type="ECO:0000256" key="6">
    <source>
        <dbReference type="ARBA" id="ARBA00023274"/>
    </source>
</evidence>
<comment type="similarity">
    <text evidence="2">Belongs to the mitochondrion-specific ribosomal protein mS26 family.</text>
</comment>
<comment type="caution">
    <text evidence="10">The sequence shown here is derived from an EMBL/GenBank/DDBJ whole genome shotgun (WGS) entry which is preliminary data.</text>
</comment>
<keyword evidence="4" id="KW-0689">Ribosomal protein</keyword>
<evidence type="ECO:0000256" key="8">
    <source>
        <dbReference type="ARBA" id="ARBA00035344"/>
    </source>
</evidence>
<keyword evidence="5" id="KW-0496">Mitochondrion</keyword>
<proteinExistence type="inferred from homology"/>
<keyword evidence="11" id="KW-1185">Reference proteome</keyword>
<organism evidence="10 11">
    <name type="scientific">Acanthoscelides obtectus</name>
    <name type="common">Bean weevil</name>
    <name type="synonym">Bruchus obtectus</name>
    <dbReference type="NCBI Taxonomy" id="200917"/>
    <lineage>
        <taxon>Eukaryota</taxon>
        <taxon>Metazoa</taxon>
        <taxon>Ecdysozoa</taxon>
        <taxon>Arthropoda</taxon>
        <taxon>Hexapoda</taxon>
        <taxon>Insecta</taxon>
        <taxon>Pterygota</taxon>
        <taxon>Neoptera</taxon>
        <taxon>Endopterygota</taxon>
        <taxon>Coleoptera</taxon>
        <taxon>Polyphaga</taxon>
        <taxon>Cucujiformia</taxon>
        <taxon>Chrysomeloidea</taxon>
        <taxon>Chrysomelidae</taxon>
        <taxon>Bruchinae</taxon>
        <taxon>Bruchini</taxon>
        <taxon>Acanthoscelides</taxon>
    </lineage>
</organism>